<keyword evidence="2" id="KW-0808">Transferase</keyword>
<gene>
    <name evidence="8" type="ORF">SAMN04487977_10142</name>
</gene>
<evidence type="ECO:0000256" key="7">
    <source>
        <dbReference type="ARBA" id="ARBA00048472"/>
    </source>
</evidence>
<dbReference type="GO" id="GO:0106361">
    <property type="term" value="F:protein-arginine rhamnosyltransferase activity"/>
    <property type="evidence" value="ECO:0007669"/>
    <property type="project" value="InterPro"/>
</dbReference>
<dbReference type="InterPro" id="IPR016633">
    <property type="entry name" value="EarP"/>
</dbReference>
<evidence type="ECO:0000256" key="5">
    <source>
        <dbReference type="ARBA" id="ARBA00024416"/>
    </source>
</evidence>
<dbReference type="EMBL" id="FOFU01000001">
    <property type="protein sequence ID" value="SEP66152.1"/>
    <property type="molecule type" value="Genomic_DNA"/>
</dbReference>
<evidence type="ECO:0000256" key="3">
    <source>
        <dbReference type="ARBA" id="ARBA00024303"/>
    </source>
</evidence>
<evidence type="ECO:0000256" key="6">
    <source>
        <dbReference type="ARBA" id="ARBA00030025"/>
    </source>
</evidence>
<comment type="function">
    <text evidence="3">Protein-arginine rhamnosyltransferase that catalyzes the transfer of a single rhamnose to elongation factor P (EF-P) on 'Lys-32', a modification required for EF-P-dependent rescue of polyproline stalled ribosomes.</text>
</comment>
<protein>
    <recommendedName>
        <fullName evidence="5">Protein-arginine rhamnosyltransferase</fullName>
    </recommendedName>
    <alternativeName>
        <fullName evidence="6">EF-P arginine rhamnosyltransferase</fullName>
    </alternativeName>
</protein>
<dbReference type="OrthoDB" id="209085at2"/>
<keyword evidence="9" id="KW-1185">Reference proteome</keyword>
<evidence type="ECO:0000256" key="4">
    <source>
        <dbReference type="ARBA" id="ARBA00024346"/>
    </source>
</evidence>
<sequence length="372" mass="42763">MYITILCKVVDNFGDIGVVYRLSKQLKKINPENQINLVVDDLISFNKICNLVQCDVSEQEVEGLRVFNWNAADYCHEAFSRNDGELMPVILECFQCGRPDWMEKILFEEKLSRTVHIIMIDYLTAEQYSEDFHCLQSLTRSAKVQKVNFMPGFTEKTGGLVIEEEWHEVPERKADGPVLVFTYEKDWRDLVDGWLSARSAIPPYEPKLLVAQGRGKESFMSAVKACGADGLVEELPYLNQTEWDKVMKSCSALVIRGEESMSRACLSGIPFIWHAYPQSDEYQLVKVNALLERMRRHFSEEDFEIVERTWLDINSPSEPSLRGEERRSNPYSDFFSAVDHLAPSFYDFACSLRKNGDLAANLMTYIEKLAII</sequence>
<reference evidence="8 9" key="1">
    <citation type="submission" date="2016-10" db="EMBL/GenBank/DDBJ databases">
        <authorList>
            <person name="de Groot N.N."/>
        </authorList>
    </citation>
    <scope>NUCLEOTIDE SEQUENCE [LARGE SCALE GENOMIC DNA]</scope>
    <source>
        <strain evidence="8 9">B25</strain>
    </source>
</reference>
<keyword evidence="1" id="KW-0328">Glycosyltransferase</keyword>
<accession>A0A1H8ZP18</accession>
<evidence type="ECO:0000313" key="8">
    <source>
        <dbReference type="EMBL" id="SEP66152.1"/>
    </source>
</evidence>
<proteinExistence type="inferred from homology"/>
<dbReference type="RefSeq" id="WP_074639834.1">
    <property type="nucleotide sequence ID" value="NZ_FOFU01000001.1"/>
</dbReference>
<evidence type="ECO:0000256" key="1">
    <source>
        <dbReference type="ARBA" id="ARBA00022676"/>
    </source>
</evidence>
<dbReference type="Pfam" id="PF10093">
    <property type="entry name" value="EarP"/>
    <property type="match status" value="1"/>
</dbReference>
<dbReference type="Proteomes" id="UP000182360">
    <property type="component" value="Unassembled WGS sequence"/>
</dbReference>
<dbReference type="AlphaFoldDB" id="A0A1H8ZP18"/>
<comment type="catalytic activity">
    <reaction evidence="7">
        <text>dTDP-beta-L-rhamnose + L-arginyl-[protein] = N(omega)-(alpha-L-rhamnosyl)-L-arginyl-[protein] + dTDP + H(+)</text>
        <dbReference type="Rhea" id="RHEA:66692"/>
        <dbReference type="Rhea" id="RHEA-COMP:10532"/>
        <dbReference type="Rhea" id="RHEA-COMP:17096"/>
        <dbReference type="ChEBI" id="CHEBI:15378"/>
        <dbReference type="ChEBI" id="CHEBI:29965"/>
        <dbReference type="ChEBI" id="CHEBI:57510"/>
        <dbReference type="ChEBI" id="CHEBI:58369"/>
        <dbReference type="ChEBI" id="CHEBI:167445"/>
    </reaction>
    <physiologicalReaction direction="left-to-right" evidence="7">
        <dbReference type="Rhea" id="RHEA:66693"/>
    </physiologicalReaction>
</comment>
<evidence type="ECO:0000313" key="9">
    <source>
        <dbReference type="Proteomes" id="UP000182360"/>
    </source>
</evidence>
<name>A0A1H8ZP18_9SPIR</name>
<organism evidence="8 9">
    <name type="scientific">Treponema bryantii</name>
    <dbReference type="NCBI Taxonomy" id="163"/>
    <lineage>
        <taxon>Bacteria</taxon>
        <taxon>Pseudomonadati</taxon>
        <taxon>Spirochaetota</taxon>
        <taxon>Spirochaetia</taxon>
        <taxon>Spirochaetales</taxon>
        <taxon>Treponemataceae</taxon>
        <taxon>Treponema</taxon>
    </lineage>
</organism>
<evidence type="ECO:0000256" key="2">
    <source>
        <dbReference type="ARBA" id="ARBA00022679"/>
    </source>
</evidence>
<comment type="similarity">
    <text evidence="4">Belongs to the glycosyltransferase 104 family.</text>
</comment>